<accession>A0A7W8FXU4</accession>
<feature type="domain" description="Type I restriction modification DNA specificity" evidence="4">
    <location>
        <begin position="1"/>
        <end position="171"/>
    </location>
</feature>
<organism evidence="5 6">
    <name type="scientific">Faecalicoccus acidiformans</name>
    <dbReference type="NCBI Taxonomy" id="915173"/>
    <lineage>
        <taxon>Bacteria</taxon>
        <taxon>Bacillati</taxon>
        <taxon>Bacillota</taxon>
        <taxon>Erysipelotrichia</taxon>
        <taxon>Erysipelotrichales</taxon>
        <taxon>Erysipelotrichaceae</taxon>
        <taxon>Faecalicoccus</taxon>
    </lineage>
</organism>
<dbReference type="GO" id="GO:0003677">
    <property type="term" value="F:DNA binding"/>
    <property type="evidence" value="ECO:0007669"/>
    <property type="project" value="UniProtKB-KW"/>
</dbReference>
<dbReference type="PANTHER" id="PTHR30408">
    <property type="entry name" value="TYPE-1 RESTRICTION ENZYME ECOKI SPECIFICITY PROTEIN"/>
    <property type="match status" value="1"/>
</dbReference>
<evidence type="ECO:0000313" key="6">
    <source>
        <dbReference type="Proteomes" id="UP000521313"/>
    </source>
</evidence>
<protein>
    <submittedName>
        <fullName evidence="5">Restriction endonuclease S subunit</fullName>
    </submittedName>
</protein>
<dbReference type="Pfam" id="PF01420">
    <property type="entry name" value="Methylase_S"/>
    <property type="match status" value="2"/>
</dbReference>
<feature type="domain" description="Type I restriction modification DNA specificity" evidence="4">
    <location>
        <begin position="194"/>
        <end position="364"/>
    </location>
</feature>
<dbReference type="InterPro" id="IPR044946">
    <property type="entry name" value="Restrct_endonuc_typeI_TRD_sf"/>
</dbReference>
<dbReference type="GO" id="GO:0004519">
    <property type="term" value="F:endonuclease activity"/>
    <property type="evidence" value="ECO:0007669"/>
    <property type="project" value="UniProtKB-KW"/>
</dbReference>
<proteinExistence type="inferred from homology"/>
<name>A0A7W8FXU4_9FIRM</name>
<dbReference type="PANTHER" id="PTHR30408:SF12">
    <property type="entry name" value="TYPE I RESTRICTION ENZYME MJAVIII SPECIFICITY SUBUNIT"/>
    <property type="match status" value="1"/>
</dbReference>
<dbReference type="CDD" id="cd17296">
    <property type="entry name" value="RMtype1_S_MmaC5ORF1169P_TRD1-CR1_like"/>
    <property type="match status" value="1"/>
</dbReference>
<keyword evidence="5" id="KW-0378">Hydrolase</keyword>
<dbReference type="GO" id="GO:0009307">
    <property type="term" value="P:DNA restriction-modification system"/>
    <property type="evidence" value="ECO:0007669"/>
    <property type="project" value="UniProtKB-KW"/>
</dbReference>
<evidence type="ECO:0000313" key="5">
    <source>
        <dbReference type="EMBL" id="MBB5185678.1"/>
    </source>
</evidence>
<dbReference type="EMBL" id="JACHHD010000022">
    <property type="protein sequence ID" value="MBB5185678.1"/>
    <property type="molecule type" value="Genomic_DNA"/>
</dbReference>
<keyword evidence="5" id="KW-0255">Endonuclease</keyword>
<dbReference type="InterPro" id="IPR052021">
    <property type="entry name" value="Type-I_RS_S_subunit"/>
</dbReference>
<gene>
    <name evidence="5" type="ORF">HNQ43_001756</name>
</gene>
<dbReference type="Gene3D" id="1.10.287.1120">
    <property type="entry name" value="Bipartite methylase S protein"/>
    <property type="match status" value="1"/>
</dbReference>
<dbReference type="Gene3D" id="3.90.220.20">
    <property type="entry name" value="DNA methylase specificity domains"/>
    <property type="match status" value="2"/>
</dbReference>
<sequence>MEFKKISELTTVVTGGTPSTTVEEYWQNGNIPWLQSGCCQNNDVYNTEKYITQAGYDNSSARIMPKGTVMIALTGATAGKIGYLNFEACGNQSITGILPCESINQRFLFYYLISRRKRILTDCVGGAQAHISQGYVKNLEVPMYSLEEQNRIAYILDTNLKLVERRNLELKKLDELIKARFVEMFGDLKINEKNWKSKTFNEMSDLITDGEHATPRRTAEGIYLLSARNVLNHSFQLEDVDYIDQKEYDRIAHRIVPKTGDVLVSCSGTVGRCCSVPPNFKFQMVRSVALIRFNDEINPFFAEYMIASDYLQEQINRCKTMSSQANLFQGKIKKLRGFIPPMELQRQFADIVAQIDKSKLAVQKSLEKTQQLFDSLMQEYFG</sequence>
<keyword evidence="5" id="KW-0540">Nuclease</keyword>
<dbReference type="CDD" id="cd17246">
    <property type="entry name" value="RMtype1_S_SonII-TRD2-CR2_like"/>
    <property type="match status" value="1"/>
</dbReference>
<dbReference type="SUPFAM" id="SSF116734">
    <property type="entry name" value="DNA methylase specificity domain"/>
    <property type="match status" value="2"/>
</dbReference>
<dbReference type="RefSeq" id="WP_183376862.1">
    <property type="nucleotide sequence ID" value="NZ_JACHHD010000022.1"/>
</dbReference>
<dbReference type="InterPro" id="IPR000055">
    <property type="entry name" value="Restrct_endonuc_typeI_TRD"/>
</dbReference>
<dbReference type="AlphaFoldDB" id="A0A7W8FXU4"/>
<reference evidence="5 6" key="1">
    <citation type="submission" date="2020-08" db="EMBL/GenBank/DDBJ databases">
        <title>Genomic Encyclopedia of Type Strains, Phase IV (KMG-IV): sequencing the most valuable type-strain genomes for metagenomic binning, comparative biology and taxonomic classification.</title>
        <authorList>
            <person name="Goeker M."/>
        </authorList>
    </citation>
    <scope>NUCLEOTIDE SEQUENCE [LARGE SCALE GENOMIC DNA]</scope>
    <source>
        <strain evidence="5 6">DSM 26963</strain>
    </source>
</reference>
<comment type="caution">
    <text evidence="5">The sequence shown here is derived from an EMBL/GenBank/DDBJ whole genome shotgun (WGS) entry which is preliminary data.</text>
</comment>
<keyword evidence="2" id="KW-0680">Restriction system</keyword>
<evidence type="ECO:0000256" key="3">
    <source>
        <dbReference type="ARBA" id="ARBA00023125"/>
    </source>
</evidence>
<evidence type="ECO:0000256" key="2">
    <source>
        <dbReference type="ARBA" id="ARBA00022747"/>
    </source>
</evidence>
<keyword evidence="3" id="KW-0238">DNA-binding</keyword>
<comment type="similarity">
    <text evidence="1">Belongs to the type-I restriction system S methylase family.</text>
</comment>
<evidence type="ECO:0000256" key="1">
    <source>
        <dbReference type="ARBA" id="ARBA00010923"/>
    </source>
</evidence>
<dbReference type="Proteomes" id="UP000521313">
    <property type="component" value="Unassembled WGS sequence"/>
</dbReference>
<evidence type="ECO:0000259" key="4">
    <source>
        <dbReference type="Pfam" id="PF01420"/>
    </source>
</evidence>